<evidence type="ECO:0000256" key="6">
    <source>
        <dbReference type="SAM" id="MobiDB-lite"/>
    </source>
</evidence>
<feature type="compositionally biased region" description="Polar residues" evidence="6">
    <location>
        <begin position="304"/>
        <end position="318"/>
    </location>
</feature>
<dbReference type="InterPro" id="IPR052337">
    <property type="entry name" value="SAT4-like"/>
</dbReference>
<evidence type="ECO:0000256" key="1">
    <source>
        <dbReference type="ARBA" id="ARBA00004141"/>
    </source>
</evidence>
<feature type="transmembrane region" description="Helical" evidence="7">
    <location>
        <begin position="248"/>
        <end position="269"/>
    </location>
</feature>
<feature type="compositionally biased region" description="Low complexity" evidence="6">
    <location>
        <begin position="374"/>
        <end position="383"/>
    </location>
</feature>
<feature type="compositionally biased region" description="Pro residues" evidence="6">
    <location>
        <begin position="341"/>
        <end position="356"/>
    </location>
</feature>
<organism evidence="9 10">
    <name type="scientific">Cladonia borealis</name>
    <dbReference type="NCBI Taxonomy" id="184061"/>
    <lineage>
        <taxon>Eukaryota</taxon>
        <taxon>Fungi</taxon>
        <taxon>Dikarya</taxon>
        <taxon>Ascomycota</taxon>
        <taxon>Pezizomycotina</taxon>
        <taxon>Lecanoromycetes</taxon>
        <taxon>OSLEUM clade</taxon>
        <taxon>Lecanoromycetidae</taxon>
        <taxon>Lecanorales</taxon>
        <taxon>Lecanorineae</taxon>
        <taxon>Cladoniaceae</taxon>
        <taxon>Cladonia</taxon>
    </lineage>
</organism>
<feature type="transmembrane region" description="Helical" evidence="7">
    <location>
        <begin position="211"/>
        <end position="228"/>
    </location>
</feature>
<feature type="domain" description="Rhodopsin" evidence="8">
    <location>
        <begin position="32"/>
        <end position="274"/>
    </location>
</feature>
<evidence type="ECO:0000313" key="10">
    <source>
        <dbReference type="Proteomes" id="UP001166286"/>
    </source>
</evidence>
<feature type="transmembrane region" description="Helical" evidence="7">
    <location>
        <begin position="133"/>
        <end position="159"/>
    </location>
</feature>
<feature type="compositionally biased region" description="Basic and acidic residues" evidence="6">
    <location>
        <begin position="419"/>
        <end position="446"/>
    </location>
</feature>
<feature type="transmembrane region" description="Helical" evidence="7">
    <location>
        <begin position="48"/>
        <end position="72"/>
    </location>
</feature>
<proteinExistence type="inferred from homology"/>
<keyword evidence="4 7" id="KW-0472">Membrane</keyword>
<dbReference type="Proteomes" id="UP001166286">
    <property type="component" value="Unassembled WGS sequence"/>
</dbReference>
<evidence type="ECO:0000313" key="9">
    <source>
        <dbReference type="EMBL" id="KAK0510212.1"/>
    </source>
</evidence>
<dbReference type="GO" id="GO:0016020">
    <property type="term" value="C:membrane"/>
    <property type="evidence" value="ECO:0007669"/>
    <property type="project" value="UniProtKB-SubCell"/>
</dbReference>
<comment type="subcellular location">
    <subcellularLocation>
        <location evidence="1">Membrane</location>
        <topology evidence="1">Multi-pass membrane protein</topology>
    </subcellularLocation>
</comment>
<evidence type="ECO:0000256" key="7">
    <source>
        <dbReference type="SAM" id="Phobius"/>
    </source>
</evidence>
<feature type="region of interest" description="Disordered" evidence="6">
    <location>
        <begin position="414"/>
        <end position="446"/>
    </location>
</feature>
<feature type="transmembrane region" description="Helical" evidence="7">
    <location>
        <begin position="179"/>
        <end position="199"/>
    </location>
</feature>
<sequence length="446" mass="49777">MTPGSFSDDPTRVAHVAVIAVFSFLASLAVILRLWARKIQRMRLDLSDYLIIAALVWTLAESIFTMYSNIYWDLGGNLTQLGNPNAIMKMVIIQLKTTMIGILIWGVAVFLIRASILVLYIRIFRTKSFRITCYVVHGINFAFFVSTILSTVLICQPFAYTWNKTIPGGRCGDQKSLELYLGIFNLFLDVCLVVLPMPVLWGLQLALNKKLMLSSMFGLGIIICAITIDRIRRTIQNIGTNSQQIYSLVSLLACLECLLGVINACLPVLKPIFTKVIASKPSNWLSSVMSGSIPVFMRPSQMGTNYTSRNSMRRQSGSAKRDSGQRNLMPMRKWPGSPDSKSPPPTVIPISSPAPPRYVDNKPARMMFSPTYASTSSSSDPGMESPPPPVPPKGIFDRHRARWEPIGEEKGGIWVQKEWNTDVERGDSGETERELLKSRGNEERGF</sequence>
<keyword evidence="2 7" id="KW-0812">Transmembrane</keyword>
<dbReference type="AlphaFoldDB" id="A0AA39QVW8"/>
<dbReference type="PANTHER" id="PTHR33048:SF57">
    <property type="entry name" value="INTEGRAL MEMBRANE PROTEIN-RELATED"/>
    <property type="match status" value="1"/>
</dbReference>
<evidence type="ECO:0000256" key="4">
    <source>
        <dbReference type="ARBA" id="ARBA00023136"/>
    </source>
</evidence>
<feature type="region of interest" description="Disordered" evidence="6">
    <location>
        <begin position="304"/>
        <end position="396"/>
    </location>
</feature>
<keyword evidence="3 7" id="KW-1133">Transmembrane helix</keyword>
<protein>
    <recommendedName>
        <fullName evidence="8">Rhodopsin domain-containing protein</fullName>
    </recommendedName>
</protein>
<dbReference type="InterPro" id="IPR049326">
    <property type="entry name" value="Rhodopsin_dom_fungi"/>
</dbReference>
<name>A0AA39QVW8_9LECA</name>
<reference evidence="9" key="1">
    <citation type="submission" date="2023-03" db="EMBL/GenBank/DDBJ databases">
        <title>Complete genome of Cladonia borealis.</title>
        <authorList>
            <person name="Park H."/>
        </authorList>
    </citation>
    <scope>NUCLEOTIDE SEQUENCE</scope>
    <source>
        <strain evidence="9">ANT050790</strain>
    </source>
</reference>
<dbReference type="EMBL" id="JAFEKC020000017">
    <property type="protein sequence ID" value="KAK0510212.1"/>
    <property type="molecule type" value="Genomic_DNA"/>
</dbReference>
<feature type="transmembrane region" description="Helical" evidence="7">
    <location>
        <begin position="12"/>
        <end position="36"/>
    </location>
</feature>
<dbReference type="Pfam" id="PF20684">
    <property type="entry name" value="Fung_rhodopsin"/>
    <property type="match status" value="1"/>
</dbReference>
<keyword evidence="10" id="KW-1185">Reference proteome</keyword>
<evidence type="ECO:0000259" key="8">
    <source>
        <dbReference type="Pfam" id="PF20684"/>
    </source>
</evidence>
<comment type="similarity">
    <text evidence="5">Belongs to the SAT4 family.</text>
</comment>
<feature type="transmembrane region" description="Helical" evidence="7">
    <location>
        <begin position="92"/>
        <end position="121"/>
    </location>
</feature>
<comment type="caution">
    <text evidence="9">The sequence shown here is derived from an EMBL/GenBank/DDBJ whole genome shotgun (WGS) entry which is preliminary data.</text>
</comment>
<evidence type="ECO:0000256" key="3">
    <source>
        <dbReference type="ARBA" id="ARBA00022989"/>
    </source>
</evidence>
<evidence type="ECO:0000256" key="2">
    <source>
        <dbReference type="ARBA" id="ARBA00022692"/>
    </source>
</evidence>
<evidence type="ECO:0000256" key="5">
    <source>
        <dbReference type="ARBA" id="ARBA00038359"/>
    </source>
</evidence>
<gene>
    <name evidence="9" type="ORF">JMJ35_007606</name>
</gene>
<accession>A0AA39QVW8</accession>
<dbReference type="PANTHER" id="PTHR33048">
    <property type="entry name" value="PTH11-LIKE INTEGRAL MEMBRANE PROTEIN (AFU_ORTHOLOGUE AFUA_5G11245)"/>
    <property type="match status" value="1"/>
</dbReference>